<sequence length="380" mass="43882">MKVALFTDTFLPQINGVTNTLNKLIQYYEATGIEYKIFVPKYDMELQDHNIERFYSIKFFLYTENRVTFPNVFKISSILSNFQPDIIHIMTEFNMGMAGMNYGKRHGIPTISNYTTNFSQYSDYYGVHFLKQPIWNYMKWFHTQNDITLCPSMAAQKLLKSQGIYNTKIFSRGIDFKSFHPMYRSNQLREQLGISDKITFLYVGRVSYEKDLDILSKSYQEIRQKYKDRVAMIITGEGPYLEKCKQIFPNDTIFTGFRKGKDLSEIYASCDIFVCPSSTETFGNVVLEAMASGLPVIGADAGGVGEIIQQGVTGLKFSERNFDELTRCMDELAGNMDFRDYLKANGREFAINRSWEKIFDGLIDIYQDILDKKEMNTIGA</sequence>
<feature type="domain" description="Glycosyl transferase family 1" evidence="1">
    <location>
        <begin position="187"/>
        <end position="348"/>
    </location>
</feature>
<dbReference type="GO" id="GO:0016758">
    <property type="term" value="F:hexosyltransferase activity"/>
    <property type="evidence" value="ECO:0007669"/>
    <property type="project" value="TreeGrafter"/>
</dbReference>
<dbReference type="Pfam" id="PF00534">
    <property type="entry name" value="Glycos_transf_1"/>
    <property type="match status" value="1"/>
</dbReference>
<dbReference type="PANTHER" id="PTHR45947:SF3">
    <property type="entry name" value="SULFOQUINOVOSYL TRANSFERASE SQD2"/>
    <property type="match status" value="1"/>
</dbReference>
<dbReference type="CDD" id="cd03814">
    <property type="entry name" value="GT4-like"/>
    <property type="match status" value="1"/>
</dbReference>
<feature type="domain" description="Glycosyltransferase subfamily 4-like N-terminal" evidence="2">
    <location>
        <begin position="14"/>
        <end position="175"/>
    </location>
</feature>
<dbReference type="EMBL" id="JAFJZZ010000003">
    <property type="protein sequence ID" value="MBN7773582.1"/>
    <property type="molecule type" value="Genomic_DNA"/>
</dbReference>
<comment type="caution">
    <text evidence="3">The sequence shown here is derived from an EMBL/GenBank/DDBJ whole genome shotgun (WGS) entry which is preliminary data.</text>
</comment>
<dbReference type="AlphaFoldDB" id="A0A939D9B7"/>
<dbReference type="InterPro" id="IPR001296">
    <property type="entry name" value="Glyco_trans_1"/>
</dbReference>
<dbReference type="RefSeq" id="WP_206582413.1">
    <property type="nucleotide sequence ID" value="NZ_JAFJZZ010000003.1"/>
</dbReference>
<dbReference type="SUPFAM" id="SSF53756">
    <property type="entry name" value="UDP-Glycosyltransferase/glycogen phosphorylase"/>
    <property type="match status" value="1"/>
</dbReference>
<evidence type="ECO:0000259" key="1">
    <source>
        <dbReference type="Pfam" id="PF00534"/>
    </source>
</evidence>
<evidence type="ECO:0000313" key="4">
    <source>
        <dbReference type="Proteomes" id="UP000664545"/>
    </source>
</evidence>
<gene>
    <name evidence="3" type="ORF">JYB65_09430</name>
</gene>
<dbReference type="Pfam" id="PF13439">
    <property type="entry name" value="Glyco_transf_4"/>
    <property type="match status" value="1"/>
</dbReference>
<dbReference type="Proteomes" id="UP000664545">
    <property type="component" value="Unassembled WGS sequence"/>
</dbReference>
<dbReference type="InterPro" id="IPR028098">
    <property type="entry name" value="Glyco_trans_4-like_N"/>
</dbReference>
<name>A0A939D9B7_CLOAM</name>
<evidence type="ECO:0000313" key="3">
    <source>
        <dbReference type="EMBL" id="MBN7773582.1"/>
    </source>
</evidence>
<keyword evidence="4" id="KW-1185">Reference proteome</keyword>
<dbReference type="InterPro" id="IPR050194">
    <property type="entry name" value="Glycosyltransferase_grp1"/>
</dbReference>
<accession>A0A939D9B7</accession>
<proteinExistence type="predicted"/>
<reference evidence="3" key="1">
    <citation type="submission" date="2021-02" db="EMBL/GenBank/DDBJ databases">
        <title>Abyssanaerobacter marinus gen.nov., sp., nov, anaerobic bacterium isolated from the Onnuri vent field of Indian Ocean and suggestion of Mogibacteriaceae fam. nov., and proposal of reclassification of ambiguous this family's genus member.</title>
        <authorList>
            <person name="Kim Y.J."/>
            <person name="Yang J.-A."/>
        </authorList>
    </citation>
    <scope>NUCLEOTIDE SEQUENCE</scope>
    <source>
        <strain evidence="3">DSM 2634</strain>
    </source>
</reference>
<evidence type="ECO:0000259" key="2">
    <source>
        <dbReference type="Pfam" id="PF13439"/>
    </source>
</evidence>
<dbReference type="PANTHER" id="PTHR45947">
    <property type="entry name" value="SULFOQUINOVOSYL TRANSFERASE SQD2"/>
    <property type="match status" value="1"/>
</dbReference>
<dbReference type="Gene3D" id="3.40.50.2000">
    <property type="entry name" value="Glycogen Phosphorylase B"/>
    <property type="match status" value="2"/>
</dbReference>
<protein>
    <submittedName>
        <fullName evidence="3">Glycosyltransferase family 1 protein</fullName>
    </submittedName>
</protein>
<organism evidence="3 4">
    <name type="scientific">Clostridium aminobutyricum</name>
    <dbReference type="NCBI Taxonomy" id="33953"/>
    <lineage>
        <taxon>Bacteria</taxon>
        <taxon>Bacillati</taxon>
        <taxon>Bacillota</taxon>
        <taxon>Clostridia</taxon>
        <taxon>Eubacteriales</taxon>
        <taxon>Clostridiaceae</taxon>
        <taxon>Clostridium</taxon>
    </lineage>
</organism>